<keyword evidence="3" id="KW-1185">Reference proteome</keyword>
<name>A0ABS8E7W6_9ACTN</name>
<comment type="caution">
    <text evidence="2">The sequence shown here is derived from an EMBL/GenBank/DDBJ whole genome shotgun (WGS) entry which is preliminary data.</text>
</comment>
<evidence type="ECO:0000313" key="2">
    <source>
        <dbReference type="EMBL" id="MCC0097250.1"/>
    </source>
</evidence>
<evidence type="ECO:0000313" key="3">
    <source>
        <dbReference type="Proteomes" id="UP001520654"/>
    </source>
</evidence>
<evidence type="ECO:0000256" key="1">
    <source>
        <dbReference type="SAM" id="MobiDB-lite"/>
    </source>
</evidence>
<feature type="region of interest" description="Disordered" evidence="1">
    <location>
        <begin position="113"/>
        <end position="163"/>
    </location>
</feature>
<feature type="compositionally biased region" description="Pro residues" evidence="1">
    <location>
        <begin position="136"/>
        <end position="160"/>
    </location>
</feature>
<accession>A0ABS8E7W6</accession>
<dbReference type="Proteomes" id="UP001520654">
    <property type="component" value="Unassembled WGS sequence"/>
</dbReference>
<dbReference type="EMBL" id="JAINUL010000001">
    <property type="protein sequence ID" value="MCC0097250.1"/>
    <property type="molecule type" value="Genomic_DNA"/>
</dbReference>
<sequence length="285" mass="30824">MAFQHSNAPSRAAYGVQHANVRQTRNFTVVSNDLIRHPHLSMNARALASYIQSVPRGTPVGIKALAGQLPLGEKAIGKALGELEAYGYLRRLQEKLPDGRIVTRTVFCNAPKAVTLPEPKPEPAPRPAPEPRPEPAPEPPPAPDPGPPPPAAALPAPRNPHNPARRQLAEELLAELRRVDPRLLLGERDVQRLAGGVEAWLERGATLQAVISALTANLPDHPRNPPGLIAHRLRTQLPPDLTPLPRRTPFAPPAPFQTCEKCDRAFRSPTPGTCKGCTVTRPPCA</sequence>
<reference evidence="2 3" key="1">
    <citation type="submission" date="2021-08" db="EMBL/GenBank/DDBJ databases">
        <title>Genomic Architecture of Streptomyces flavotricini NGL1 and Streptomyces erythrochromogenes HMS4 With Differential Plant Beneficial attributes and laccase production capabilities.</title>
        <authorList>
            <person name="Salwan R."/>
            <person name="Kaur R."/>
            <person name="Sharma V."/>
        </authorList>
    </citation>
    <scope>NUCLEOTIDE SEQUENCE [LARGE SCALE GENOMIC DNA]</scope>
    <source>
        <strain evidence="2 3">NGL1</strain>
    </source>
</reference>
<organism evidence="2 3">
    <name type="scientific">Streptomyces flavotricini</name>
    <dbReference type="NCBI Taxonomy" id="66888"/>
    <lineage>
        <taxon>Bacteria</taxon>
        <taxon>Bacillati</taxon>
        <taxon>Actinomycetota</taxon>
        <taxon>Actinomycetes</taxon>
        <taxon>Kitasatosporales</taxon>
        <taxon>Streptomycetaceae</taxon>
        <taxon>Streptomyces</taxon>
    </lineage>
</organism>
<gene>
    <name evidence="2" type="ORF">K7B10_21125</name>
</gene>
<feature type="compositionally biased region" description="Basic and acidic residues" evidence="1">
    <location>
        <begin position="119"/>
        <end position="135"/>
    </location>
</feature>
<dbReference type="RefSeq" id="WP_229338113.1">
    <property type="nucleotide sequence ID" value="NZ_JAINUL010000001.1"/>
</dbReference>
<protein>
    <submittedName>
        <fullName evidence="2">Helix-turn-helix domain-containing protein</fullName>
    </submittedName>
</protein>
<proteinExistence type="predicted"/>